<evidence type="ECO:0000259" key="1">
    <source>
        <dbReference type="PROSITE" id="PS50801"/>
    </source>
</evidence>
<dbReference type="PROSITE" id="PS50801">
    <property type="entry name" value="STAS"/>
    <property type="match status" value="1"/>
</dbReference>
<dbReference type="Pfam" id="PF01740">
    <property type="entry name" value="STAS"/>
    <property type="match status" value="1"/>
</dbReference>
<evidence type="ECO:0000313" key="2">
    <source>
        <dbReference type="EMBL" id="MBR7825566.1"/>
    </source>
</evidence>
<dbReference type="InterPro" id="IPR036513">
    <property type="entry name" value="STAS_dom_sf"/>
</dbReference>
<sequence length="128" mass="13316">MKDGTVLKIEVTRTASEESIHVRMAGEIDAPVAQYGVAALHRALSAVTPPTVIVLDLSDLKALAAAGARSILGFADARVRGGFELRLVADPEGVVTEILRLTSRQAALLVYDTAAAALRLAAPPATSD</sequence>
<keyword evidence="3" id="KW-1185">Reference proteome</keyword>
<gene>
    <name evidence="2" type="ORF">KDK95_04555</name>
</gene>
<name>A0A941IJB1_9ACTN</name>
<dbReference type="InterPro" id="IPR002645">
    <property type="entry name" value="STAS_dom"/>
</dbReference>
<reference evidence="2" key="1">
    <citation type="submission" date="2021-04" db="EMBL/GenBank/DDBJ databases">
        <title>Genome based classification of Actinospica acidithermotolerans sp. nov., an actinobacterium isolated from an Indonesian hot spring.</title>
        <authorList>
            <person name="Kusuma A.B."/>
            <person name="Putra K.E."/>
            <person name="Nafisah S."/>
            <person name="Loh J."/>
            <person name="Nouioui I."/>
            <person name="Goodfellow M."/>
        </authorList>
    </citation>
    <scope>NUCLEOTIDE SEQUENCE</scope>
    <source>
        <strain evidence="2">MGRD01-02</strain>
    </source>
</reference>
<protein>
    <recommendedName>
        <fullName evidence="1">STAS domain-containing protein</fullName>
    </recommendedName>
</protein>
<dbReference type="Gene3D" id="3.30.750.24">
    <property type="entry name" value="STAS domain"/>
    <property type="match status" value="1"/>
</dbReference>
<dbReference type="EMBL" id="JAGSOH010000007">
    <property type="protein sequence ID" value="MBR7825566.1"/>
    <property type="molecule type" value="Genomic_DNA"/>
</dbReference>
<proteinExistence type="predicted"/>
<organism evidence="2 3">
    <name type="scientific">Actinospica acidithermotolerans</name>
    <dbReference type="NCBI Taxonomy" id="2828514"/>
    <lineage>
        <taxon>Bacteria</taxon>
        <taxon>Bacillati</taxon>
        <taxon>Actinomycetota</taxon>
        <taxon>Actinomycetes</taxon>
        <taxon>Catenulisporales</taxon>
        <taxon>Actinospicaceae</taxon>
        <taxon>Actinospica</taxon>
    </lineage>
</organism>
<dbReference type="Proteomes" id="UP000676325">
    <property type="component" value="Unassembled WGS sequence"/>
</dbReference>
<accession>A0A941IJB1</accession>
<dbReference type="SUPFAM" id="SSF52091">
    <property type="entry name" value="SpoIIaa-like"/>
    <property type="match status" value="1"/>
</dbReference>
<evidence type="ECO:0000313" key="3">
    <source>
        <dbReference type="Proteomes" id="UP000676325"/>
    </source>
</evidence>
<dbReference type="AlphaFoldDB" id="A0A941IJB1"/>
<comment type="caution">
    <text evidence="2">The sequence shown here is derived from an EMBL/GenBank/DDBJ whole genome shotgun (WGS) entry which is preliminary data.</text>
</comment>
<feature type="domain" description="STAS" evidence="1">
    <location>
        <begin position="22"/>
        <end position="121"/>
    </location>
</feature>